<dbReference type="AlphaFoldDB" id="A0A1W9I1B9"/>
<dbReference type="EMBL" id="LWDL01000009">
    <property type="protein sequence ID" value="OQW53367.1"/>
    <property type="molecule type" value="Genomic_DNA"/>
</dbReference>
<evidence type="ECO:0000259" key="5">
    <source>
        <dbReference type="Pfam" id="PF25917"/>
    </source>
</evidence>
<sequence length="570" mass="59734">MRIARSAWIAGGAALAALVGLAWYAQPFAASKSSPPYRFARLERGDIIAAVAATGTINPISTVIVGSQLSGQVIEILSDYNDIVKANQMMARLNTDQLRAKADAARADLAQARALAMVQEANLEKNKADQEKARAAMADMSAQMRRADALVEDARQTLARQEQLVTRGSATEVTLQAARTASLTQQAARESTAAQITSAAASLSSLIADAQVTTAQLASARASIAQREAVIRQIEVDIRNSEIRSPVDGVVVQRNIELGQTVAASLQAPTLFLVAENLDNMVIYANVDETDVGRVQPGQPAPFTVNAFPGRTFEGKVQQVRLGSQTIQNVVIYTAVIAVENPGRVLLPGMTANLRVLTERKGDVLRVSNAALRFRPPGELGAERPPQAGGAPGASPFGGLPAAGGQASGGANQNAGRQFAQFAQRIKTEVVLDPAQSAAVDAIFAAAREKARTIATSEAGPAQRRESFARFRNETAEQVKALLTPEQQPKFEAIRADFAPTAGRGQFGRLHRLGAGGELQAITVRLGASDGTFTEITDAGSLKPGDDVVIGGGPRPAAAPPAAAGPRPGI</sequence>
<feature type="domain" description="Multidrug resistance protein MdtA-like barrel-sandwich hybrid" evidence="5">
    <location>
        <begin position="62"/>
        <end position="270"/>
    </location>
</feature>
<dbReference type="GO" id="GO:0030313">
    <property type="term" value="C:cell envelope"/>
    <property type="evidence" value="ECO:0007669"/>
    <property type="project" value="UniProtKB-SubCell"/>
</dbReference>
<dbReference type="RefSeq" id="WP_376800285.1">
    <property type="nucleotide sequence ID" value="NZ_DBNB01000037.1"/>
</dbReference>
<evidence type="ECO:0000259" key="6">
    <source>
        <dbReference type="Pfam" id="PF25954"/>
    </source>
</evidence>
<dbReference type="InterPro" id="IPR058792">
    <property type="entry name" value="Beta-barrel_RND_2"/>
</dbReference>
<protein>
    <submittedName>
        <fullName evidence="7">Uncharacterized protein</fullName>
    </submittedName>
</protein>
<dbReference type="Gene3D" id="2.40.50.100">
    <property type="match status" value="2"/>
</dbReference>
<dbReference type="STRING" id="1827387.A4S15_05070"/>
<dbReference type="InterPro" id="IPR058625">
    <property type="entry name" value="MdtA-like_BSH"/>
</dbReference>
<evidence type="ECO:0000313" key="8">
    <source>
        <dbReference type="Proteomes" id="UP000192872"/>
    </source>
</evidence>
<feature type="region of interest" description="Disordered" evidence="4">
    <location>
        <begin position="537"/>
        <end position="570"/>
    </location>
</feature>
<comment type="subcellular location">
    <subcellularLocation>
        <location evidence="1">Cell envelope</location>
    </subcellularLocation>
</comment>
<dbReference type="Pfam" id="PF25954">
    <property type="entry name" value="Beta-barrel_RND_2"/>
    <property type="match status" value="1"/>
</dbReference>
<evidence type="ECO:0000256" key="2">
    <source>
        <dbReference type="ARBA" id="ARBA00023054"/>
    </source>
</evidence>
<dbReference type="SUPFAM" id="SSF111369">
    <property type="entry name" value="HlyD-like secretion proteins"/>
    <property type="match status" value="2"/>
</dbReference>
<dbReference type="PANTHER" id="PTHR32347:SF14">
    <property type="entry name" value="EFFLUX SYSTEM COMPONENT YKNX-RELATED"/>
    <property type="match status" value="1"/>
</dbReference>
<evidence type="ECO:0000256" key="4">
    <source>
        <dbReference type="SAM" id="MobiDB-lite"/>
    </source>
</evidence>
<evidence type="ECO:0000256" key="1">
    <source>
        <dbReference type="ARBA" id="ARBA00004196"/>
    </source>
</evidence>
<proteinExistence type="predicted"/>
<keyword evidence="2 3" id="KW-0175">Coiled coil</keyword>
<dbReference type="PANTHER" id="PTHR32347">
    <property type="entry name" value="EFFLUX SYSTEM COMPONENT YKNX-RELATED"/>
    <property type="match status" value="1"/>
</dbReference>
<gene>
    <name evidence="7" type="ORF">A4S15_05070</name>
</gene>
<feature type="compositionally biased region" description="Low complexity" evidence="4">
    <location>
        <begin position="560"/>
        <end position="570"/>
    </location>
</feature>
<evidence type="ECO:0000313" key="7">
    <source>
        <dbReference type="EMBL" id="OQW53367.1"/>
    </source>
</evidence>
<feature type="compositionally biased region" description="Low complexity" evidence="4">
    <location>
        <begin position="383"/>
        <end position="413"/>
    </location>
</feature>
<dbReference type="Gene3D" id="1.10.287.470">
    <property type="entry name" value="Helix hairpin bin"/>
    <property type="match status" value="1"/>
</dbReference>
<dbReference type="InterPro" id="IPR050465">
    <property type="entry name" value="UPF0194_transport"/>
</dbReference>
<feature type="coiled-coil region" evidence="3">
    <location>
        <begin position="95"/>
        <end position="164"/>
    </location>
</feature>
<accession>A0A1W9I1B9</accession>
<evidence type="ECO:0000256" key="3">
    <source>
        <dbReference type="SAM" id="Coils"/>
    </source>
</evidence>
<organism evidence="7 8">
    <name type="scientific">Candidatus Raskinella chloraquaticus</name>
    <dbReference type="NCBI Taxonomy" id="1951219"/>
    <lineage>
        <taxon>Bacteria</taxon>
        <taxon>Pseudomonadati</taxon>
        <taxon>Pseudomonadota</taxon>
        <taxon>Alphaproteobacteria</taxon>
        <taxon>Hyphomicrobiales</taxon>
        <taxon>Phreatobacteraceae</taxon>
        <taxon>Candidatus Raskinella</taxon>
    </lineage>
</organism>
<feature type="region of interest" description="Disordered" evidence="4">
    <location>
        <begin position="376"/>
        <end position="413"/>
    </location>
</feature>
<name>A0A1W9I1B9_9HYPH</name>
<dbReference type="Pfam" id="PF25917">
    <property type="entry name" value="BSH_RND"/>
    <property type="match status" value="1"/>
</dbReference>
<dbReference type="Gene3D" id="2.40.30.170">
    <property type="match status" value="1"/>
</dbReference>
<feature type="domain" description="CusB-like beta-barrel" evidence="6">
    <location>
        <begin position="284"/>
        <end position="357"/>
    </location>
</feature>
<dbReference type="Proteomes" id="UP000192872">
    <property type="component" value="Unassembled WGS sequence"/>
</dbReference>
<comment type="caution">
    <text evidence="7">The sequence shown here is derived from an EMBL/GenBank/DDBJ whole genome shotgun (WGS) entry which is preliminary data.</text>
</comment>
<reference evidence="7 8" key="1">
    <citation type="journal article" date="2017" name="Water Res.">
        <title>Comammox in drinking water systems.</title>
        <authorList>
            <person name="Wang Y."/>
            <person name="Ma L."/>
            <person name="Mao Y."/>
            <person name="Jiang X."/>
            <person name="Xia Y."/>
            <person name="Yu K."/>
            <person name="Li B."/>
            <person name="Zhang T."/>
        </authorList>
    </citation>
    <scope>NUCLEOTIDE SEQUENCE [LARGE SCALE GENOMIC DNA]</scope>
    <source>
        <strain evidence="7">SG_bin8</strain>
    </source>
</reference>